<dbReference type="Proteomes" id="UP000003836">
    <property type="component" value="Unassembled WGS sequence"/>
</dbReference>
<organism evidence="2 5">
    <name type="scientific">Vibrio tubiashii ATCC 19109</name>
    <dbReference type="NCBI Taxonomy" id="1051646"/>
    <lineage>
        <taxon>Bacteria</taxon>
        <taxon>Pseudomonadati</taxon>
        <taxon>Pseudomonadota</taxon>
        <taxon>Gammaproteobacteria</taxon>
        <taxon>Vibrionales</taxon>
        <taxon>Vibrionaceae</taxon>
        <taxon>Vibrio</taxon>
        <taxon>Vibrio oreintalis group</taxon>
    </lineage>
</organism>
<feature type="transmembrane region" description="Helical" evidence="1">
    <location>
        <begin position="73"/>
        <end position="92"/>
    </location>
</feature>
<keyword evidence="1" id="KW-0472">Membrane</keyword>
<name>F9T572_9VIBR</name>
<evidence type="ECO:0000313" key="5">
    <source>
        <dbReference type="Proteomes" id="UP000030071"/>
    </source>
</evidence>
<reference evidence="2 5" key="3">
    <citation type="submission" date="2014-08" db="EMBL/GenBank/DDBJ databases">
        <title>First Complete Genome Sequence of the Shellfish Pathogen Vibrio tubiashii.</title>
        <authorList>
            <person name="Richards G.P."/>
            <person name="Needleman D.S."/>
            <person name="Watson M.A."/>
            <person name="Bono J.L."/>
        </authorList>
    </citation>
    <scope>NUCLEOTIDE SEQUENCE [LARGE SCALE GENOMIC DNA]</scope>
    <source>
        <strain evidence="2 5">ATCC 19109</strain>
        <plasmid evidence="2">p57</plasmid>
        <plasmid evidence="5">Plasmid p57</plasmid>
    </source>
</reference>
<proteinExistence type="predicted"/>
<dbReference type="RefSeq" id="WP_004744657.1">
    <property type="nucleotide sequence ID" value="NZ_AFWI01000146.1"/>
</dbReference>
<evidence type="ECO:0000313" key="4">
    <source>
        <dbReference type="Proteomes" id="UP000003836"/>
    </source>
</evidence>
<keyword evidence="1" id="KW-0812">Transmembrane</keyword>
<dbReference type="KEGG" id="vtu:IX91_25550"/>
<evidence type="ECO:0000313" key="3">
    <source>
        <dbReference type="EMBL" id="EGU55269.1"/>
    </source>
</evidence>
<dbReference type="GeneID" id="23448092"/>
<protein>
    <submittedName>
        <fullName evidence="2">Uncharacterized protein</fullName>
    </submittedName>
</protein>
<dbReference type="AlphaFoldDB" id="F9T572"/>
<keyword evidence="4" id="KW-1185">Reference proteome</keyword>
<dbReference type="EMBL" id="AFWI01000146">
    <property type="protein sequence ID" value="EGU55269.1"/>
    <property type="molecule type" value="Genomic_DNA"/>
</dbReference>
<reference evidence="3" key="1">
    <citation type="submission" date="2011-08" db="EMBL/GenBank/DDBJ databases">
        <authorList>
            <person name="Hoffman M."/>
            <person name="Strain E.A."/>
            <person name="Brown E."/>
            <person name="Allard M.W."/>
        </authorList>
    </citation>
    <scope>NUCLEOTIDE SEQUENCE</scope>
    <source>
        <strain evidence="3">ATCC 19109</strain>
    </source>
</reference>
<dbReference type="PATRIC" id="fig|1051646.9.peg.5120"/>
<dbReference type="HOGENOM" id="CLU_2332879_0_0_6"/>
<gene>
    <name evidence="2" type="ORF">IX91_25550</name>
    <name evidence="3" type="ORF">VITU9109_21024</name>
</gene>
<dbReference type="EMBL" id="CP009358">
    <property type="protein sequence ID" value="AIW17425.1"/>
    <property type="molecule type" value="Genomic_DNA"/>
</dbReference>
<reference evidence="3 4" key="2">
    <citation type="journal article" date="2012" name="Int. J. Syst. Evol. Microbiol.">
        <title>Vibrio caribbeanicus sp. nov., isolated from the marine sponge Scleritoderma cyanea.</title>
        <authorList>
            <person name="Hoffmann M."/>
            <person name="Monday S.R."/>
            <person name="Allard M.W."/>
            <person name="Strain E.A."/>
            <person name="Whittaker P."/>
            <person name="Naum M."/>
            <person name="McCarthy P.J."/>
            <person name="Lopez J.V."/>
            <person name="Fischer M."/>
            <person name="Brown E.W."/>
        </authorList>
    </citation>
    <scope>NUCLEOTIDE SEQUENCE [LARGE SCALE GENOMIC DNA]</scope>
    <source>
        <strain evidence="3 4">ATCC 19109</strain>
    </source>
</reference>
<feature type="transmembrane region" description="Helical" evidence="1">
    <location>
        <begin position="20"/>
        <end position="40"/>
    </location>
</feature>
<evidence type="ECO:0000256" key="1">
    <source>
        <dbReference type="SAM" id="Phobius"/>
    </source>
</evidence>
<keyword evidence="1" id="KW-1133">Transmembrane helix</keyword>
<dbReference type="Proteomes" id="UP000030071">
    <property type="component" value="Plasmid p57"/>
</dbReference>
<geneLocation type="plasmid" evidence="2 5">
    <name>p57</name>
</geneLocation>
<evidence type="ECO:0000313" key="2">
    <source>
        <dbReference type="EMBL" id="AIW17425.1"/>
    </source>
</evidence>
<keyword evidence="2" id="KW-0614">Plasmid</keyword>
<accession>F9T572</accession>
<sequence length="98" mass="10777">MKTPFSAKRLLRLQESINIILKTLAYLFLGIISVWVMLIMDALGAIPAASQQTIDWGQLNQISRQSAQSSVEIVITLGLIYVVGNAVLMFSIRKAPTS</sequence>